<dbReference type="InterPro" id="IPR016024">
    <property type="entry name" value="ARM-type_fold"/>
</dbReference>
<dbReference type="PANTHER" id="PTHR12537:SF12">
    <property type="entry name" value="MATERNAL PROTEIN PUMILIO"/>
    <property type="match status" value="1"/>
</dbReference>
<dbReference type="Pfam" id="PF00806">
    <property type="entry name" value="PUF"/>
    <property type="match status" value="8"/>
</dbReference>
<feature type="repeat" description="Pumilio" evidence="2">
    <location>
        <begin position="185"/>
        <end position="220"/>
    </location>
</feature>
<protein>
    <recommendedName>
        <fullName evidence="4">PUM-HD domain-containing protein</fullName>
    </recommendedName>
</protein>
<evidence type="ECO:0000256" key="2">
    <source>
        <dbReference type="PROSITE-ProRule" id="PRU00317"/>
    </source>
</evidence>
<gene>
    <name evidence="5" type="ORF">HGRIS_001062</name>
</gene>
<keyword evidence="6" id="KW-1185">Reference proteome</keyword>
<dbReference type="PANTHER" id="PTHR12537">
    <property type="entry name" value="RNA BINDING PROTEIN PUMILIO-RELATED"/>
    <property type="match status" value="1"/>
</dbReference>
<dbReference type="PROSITE" id="PS50303">
    <property type="entry name" value="PUM_HD"/>
    <property type="match status" value="1"/>
</dbReference>
<evidence type="ECO:0000256" key="1">
    <source>
        <dbReference type="ARBA" id="ARBA00022737"/>
    </source>
</evidence>
<evidence type="ECO:0000256" key="3">
    <source>
        <dbReference type="SAM" id="MobiDB-lite"/>
    </source>
</evidence>
<name>A0ABR3JPM7_9AGAR</name>
<accession>A0ABR3JPM7</accession>
<keyword evidence="1" id="KW-0677">Repeat</keyword>
<comment type="caution">
    <text evidence="5">The sequence shown here is derived from an EMBL/GenBank/DDBJ whole genome shotgun (WGS) entry which is preliminary data.</text>
</comment>
<sequence>MEDPSAPYHKTQLVSARFKHRRVRHLVIYALLDPTKSHHARRQANTCPKRRQEVAASCDQPTIPPHGGVSMPQLAHWKHDMYAGVPAPAIIHFQQGLDYTLPPAYYPQVMYPLPPMASSSTIPAMDRIHGMQMVPRLTEYYPAGFPITPTCQSVHGCRAKPMGRVRSHSLKEFRRSIEESWELKDILGHVVEFSGDQVGSRFIQAKIETATLNERKVIFDEIVPSSALQLAEDIFGNFVIQKLFEYGTPAQKQILANTMEGHIFKLSIGMYSCHVVQTAIKYILPDQQVAVIRELEPHVLECIKNVHGSYVIQELITLIKPVSSERPLFLSAFCAASLDLATDQSGCNVLQSYLNHLPESLTRPLIHRLLKHAVVLMRHRFGNYVIQFVLEHGKPQDRSLVCAKIQGQIMTMAQDEFASHVCKKALVCADANTRWLLIQQLFSPKDNNVSPILQLMKHEFGRYVLECAISLVEPEQRQALTRIVAPQVASMWFRPIASGEHLFLKWLLEKKCSTPSL</sequence>
<organism evidence="5 6">
    <name type="scientific">Hohenbuehelia grisea</name>
    <dbReference type="NCBI Taxonomy" id="104357"/>
    <lineage>
        <taxon>Eukaryota</taxon>
        <taxon>Fungi</taxon>
        <taxon>Dikarya</taxon>
        <taxon>Basidiomycota</taxon>
        <taxon>Agaricomycotina</taxon>
        <taxon>Agaricomycetes</taxon>
        <taxon>Agaricomycetidae</taxon>
        <taxon>Agaricales</taxon>
        <taxon>Pleurotineae</taxon>
        <taxon>Pleurotaceae</taxon>
        <taxon>Hohenbuehelia</taxon>
    </lineage>
</organism>
<dbReference type="InterPro" id="IPR033712">
    <property type="entry name" value="Pumilio_RNA-bd"/>
</dbReference>
<feature type="domain" description="PUM-HD" evidence="4">
    <location>
        <begin position="165"/>
        <end position="510"/>
    </location>
</feature>
<evidence type="ECO:0000259" key="4">
    <source>
        <dbReference type="PROSITE" id="PS50303"/>
    </source>
</evidence>
<dbReference type="CDD" id="cd07920">
    <property type="entry name" value="Pumilio"/>
    <property type="match status" value="1"/>
</dbReference>
<proteinExistence type="predicted"/>
<dbReference type="InterPro" id="IPR011989">
    <property type="entry name" value="ARM-like"/>
</dbReference>
<dbReference type="Gene3D" id="1.25.10.10">
    <property type="entry name" value="Leucine-rich Repeat Variant"/>
    <property type="match status" value="1"/>
</dbReference>
<evidence type="ECO:0000313" key="5">
    <source>
        <dbReference type="EMBL" id="KAL0957248.1"/>
    </source>
</evidence>
<feature type="repeat" description="Pumilio" evidence="2">
    <location>
        <begin position="221"/>
        <end position="257"/>
    </location>
</feature>
<evidence type="ECO:0000313" key="6">
    <source>
        <dbReference type="Proteomes" id="UP001556367"/>
    </source>
</evidence>
<feature type="repeat" description="Pumilio" evidence="2">
    <location>
        <begin position="368"/>
        <end position="403"/>
    </location>
</feature>
<dbReference type="EMBL" id="JASNQZ010000005">
    <property type="protein sequence ID" value="KAL0957248.1"/>
    <property type="molecule type" value="Genomic_DNA"/>
</dbReference>
<reference evidence="6" key="1">
    <citation type="submission" date="2024-06" db="EMBL/GenBank/DDBJ databases">
        <title>Multi-omics analyses provide insights into the biosynthesis of the anticancer antibiotic pleurotin in Hohenbuehelia grisea.</title>
        <authorList>
            <person name="Weaver J.A."/>
            <person name="Alberti F."/>
        </authorList>
    </citation>
    <scope>NUCLEOTIDE SEQUENCE [LARGE SCALE GENOMIC DNA]</scope>
    <source>
        <strain evidence="6">T-177</strain>
    </source>
</reference>
<dbReference type="PROSITE" id="PS50302">
    <property type="entry name" value="PUM"/>
    <property type="match status" value="4"/>
</dbReference>
<dbReference type="Proteomes" id="UP001556367">
    <property type="component" value="Unassembled WGS sequence"/>
</dbReference>
<feature type="region of interest" description="Disordered" evidence="3">
    <location>
        <begin position="40"/>
        <end position="65"/>
    </location>
</feature>
<dbReference type="InterPro" id="IPR033133">
    <property type="entry name" value="PUM-HD"/>
</dbReference>
<feature type="repeat" description="Pumilio" evidence="2">
    <location>
        <begin position="258"/>
        <end position="293"/>
    </location>
</feature>
<dbReference type="SUPFAM" id="SSF48371">
    <property type="entry name" value="ARM repeat"/>
    <property type="match status" value="1"/>
</dbReference>
<dbReference type="SMART" id="SM00025">
    <property type="entry name" value="Pumilio"/>
    <property type="match status" value="8"/>
</dbReference>
<dbReference type="InterPro" id="IPR001313">
    <property type="entry name" value="Pumilio_RNA-bd_rpt"/>
</dbReference>